<gene>
    <name evidence="1" type="ORF">H4684_004063</name>
</gene>
<name>A0ABR9H9G5_9BACT</name>
<sequence length="145" mass="16398">MNTKPLPELVEIALENWDGLVFFAYNGFETLGPGAVGIIDDGGWPELVYGPREYFAGNGLHEVTEILDIYDPEMEVVLYFDVPEGNRTVRVRTPPKGRSPKRVWFFEMLRRVTDEPESLPDNLPAWFLSALDGLEKAEKANLPTD</sequence>
<evidence type="ECO:0000313" key="1">
    <source>
        <dbReference type="EMBL" id="MBE1427369.1"/>
    </source>
</evidence>
<organism evidence="1 2">
    <name type="scientific">Desulfomicrobium macestii</name>
    <dbReference type="NCBI Taxonomy" id="90731"/>
    <lineage>
        <taxon>Bacteria</taxon>
        <taxon>Pseudomonadati</taxon>
        <taxon>Thermodesulfobacteriota</taxon>
        <taxon>Desulfovibrionia</taxon>
        <taxon>Desulfovibrionales</taxon>
        <taxon>Desulfomicrobiaceae</taxon>
        <taxon>Desulfomicrobium</taxon>
    </lineage>
</organism>
<dbReference type="EMBL" id="JADBGG010000065">
    <property type="protein sequence ID" value="MBE1427369.1"/>
    <property type="molecule type" value="Genomic_DNA"/>
</dbReference>
<proteinExistence type="predicted"/>
<dbReference type="Proteomes" id="UP000639010">
    <property type="component" value="Unassembled WGS sequence"/>
</dbReference>
<evidence type="ECO:0000313" key="2">
    <source>
        <dbReference type="Proteomes" id="UP000639010"/>
    </source>
</evidence>
<protein>
    <submittedName>
        <fullName evidence="1">Uncharacterized protein</fullName>
    </submittedName>
</protein>
<accession>A0ABR9H9G5</accession>
<keyword evidence="2" id="KW-1185">Reference proteome</keyword>
<dbReference type="RefSeq" id="WP_192625108.1">
    <property type="nucleotide sequence ID" value="NZ_JADBGG010000065.1"/>
</dbReference>
<reference evidence="1 2" key="1">
    <citation type="submission" date="2020-10" db="EMBL/GenBank/DDBJ databases">
        <title>Genomic Encyclopedia of Type Strains, Phase IV (KMG-IV): sequencing the most valuable type-strain genomes for metagenomic binning, comparative biology and taxonomic classification.</title>
        <authorList>
            <person name="Goeker M."/>
        </authorList>
    </citation>
    <scope>NUCLEOTIDE SEQUENCE [LARGE SCALE GENOMIC DNA]</scope>
    <source>
        <strain evidence="1 2">DSM 4194</strain>
    </source>
</reference>
<comment type="caution">
    <text evidence="1">The sequence shown here is derived from an EMBL/GenBank/DDBJ whole genome shotgun (WGS) entry which is preliminary data.</text>
</comment>